<evidence type="ECO:0000313" key="7">
    <source>
        <dbReference type="EMBL" id="ADE76377.1"/>
    </source>
</evidence>
<dbReference type="InterPro" id="IPR044610">
    <property type="entry name" value="GLCAT14A/B/C"/>
</dbReference>
<dbReference type="EMBL" id="BT123033">
    <property type="protein sequence ID" value="ADE76377.1"/>
    <property type="molecule type" value="mRNA"/>
</dbReference>
<evidence type="ECO:0000256" key="4">
    <source>
        <dbReference type="ARBA" id="ARBA00023136"/>
    </source>
</evidence>
<reference evidence="7" key="1">
    <citation type="submission" date="2010-04" db="EMBL/GenBank/DDBJ databases">
        <authorList>
            <person name="Reid K.E."/>
            <person name="Liao N."/>
            <person name="Chan S."/>
            <person name="Docking R."/>
            <person name="Taylor G."/>
            <person name="Moore R."/>
            <person name="Mayo M."/>
            <person name="Munro S."/>
            <person name="King J."/>
            <person name="Yanchuk A."/>
            <person name="Holt R."/>
            <person name="Jones S."/>
            <person name="Marra M."/>
            <person name="Ritland C.E."/>
            <person name="Ritland K."/>
            <person name="Bohlmann J."/>
        </authorList>
    </citation>
    <scope>NUCLEOTIDE SEQUENCE</scope>
    <source>
        <tissue evidence="7">Bud</tissue>
    </source>
</reference>
<evidence type="ECO:0000256" key="2">
    <source>
        <dbReference type="ARBA" id="ARBA00022676"/>
    </source>
</evidence>
<dbReference type="OMA" id="PNHQPHR"/>
<sequence length="415" mass="47187">MRKLQGFALTERKWLLPLVASSLISILLVVAALVRSGDSRRPEGPPSKLKFEFESGLTDRMPAAPRLAYLISGSEGDGQRIKRLLGAIYHPRNQYLLHLDKAARDAERISLGLYVQSVPVFAAAGNVNVIGKADFVSYRGPTAIASTLHAAALLLRYSRNWDWFINLSPSDYPLITQDDLLHVFSYLPRDLNFIEHSSDIGWKEYHRIKPIIIDPGLSMLGRSQIFYATQKRMVPNAYKTFTGSAFVVLSRNFMEYCILGWDNLPRTVLIYSANSLLSEEAYFQTVICNAQEFRNTTVNNDLRYVAWDNPPKPEPYYLNSTDYKKMMQSGAAFARQFREDDPILDRIDRVVLHRQHEWVTPGGWCLGKSNKKKDPCSVWGDISILKPGSRAKVFEKSLSRLLANETFRSNQCKLE</sequence>
<dbReference type="Pfam" id="PF02485">
    <property type="entry name" value="Branch"/>
    <property type="match status" value="1"/>
</dbReference>
<protein>
    <submittedName>
        <fullName evidence="7">Uncharacterized protein</fullName>
    </submittedName>
</protein>
<evidence type="ECO:0000256" key="6">
    <source>
        <dbReference type="SAM" id="Phobius"/>
    </source>
</evidence>
<feature type="transmembrane region" description="Helical" evidence="6">
    <location>
        <begin position="14"/>
        <end position="34"/>
    </location>
</feature>
<evidence type="ECO:0000256" key="1">
    <source>
        <dbReference type="ARBA" id="ARBA00004606"/>
    </source>
</evidence>
<organism evidence="7">
    <name type="scientific">Picea sitchensis</name>
    <name type="common">Sitka spruce</name>
    <name type="synonym">Pinus sitchensis</name>
    <dbReference type="NCBI Taxonomy" id="3332"/>
    <lineage>
        <taxon>Eukaryota</taxon>
        <taxon>Viridiplantae</taxon>
        <taxon>Streptophyta</taxon>
        <taxon>Embryophyta</taxon>
        <taxon>Tracheophyta</taxon>
        <taxon>Spermatophyta</taxon>
        <taxon>Pinopsida</taxon>
        <taxon>Pinidae</taxon>
        <taxon>Conifers I</taxon>
        <taxon>Pinales</taxon>
        <taxon>Pinaceae</taxon>
        <taxon>Picea</taxon>
    </lineage>
</organism>
<dbReference type="AlphaFoldDB" id="D5AA08"/>
<evidence type="ECO:0000256" key="5">
    <source>
        <dbReference type="ARBA" id="ARBA00023180"/>
    </source>
</evidence>
<comment type="subcellular location">
    <subcellularLocation>
        <location evidence="1">Membrane</location>
        <topology evidence="1">Single-pass type II membrane protein</topology>
    </subcellularLocation>
</comment>
<keyword evidence="6" id="KW-0812">Transmembrane</keyword>
<name>D5AA08_PICSI</name>
<keyword evidence="2" id="KW-0328">Glycosyltransferase</keyword>
<keyword evidence="6" id="KW-1133">Transmembrane helix</keyword>
<accession>D5AA08</accession>
<dbReference type="PANTHER" id="PTHR45719">
    <property type="entry name" value="GLYCOSYLTRANSFERASE"/>
    <property type="match status" value="1"/>
</dbReference>
<dbReference type="InterPro" id="IPR003406">
    <property type="entry name" value="Glyco_trans_14"/>
</dbReference>
<dbReference type="CAZy" id="GT14">
    <property type="family name" value="Glycosyltransferase Family 14"/>
</dbReference>
<dbReference type="GO" id="GO:0016020">
    <property type="term" value="C:membrane"/>
    <property type="evidence" value="ECO:0007669"/>
    <property type="project" value="UniProtKB-SubCell"/>
</dbReference>
<keyword evidence="3" id="KW-0808">Transferase</keyword>
<dbReference type="PANTHER" id="PTHR45719:SF3">
    <property type="entry name" value="BETA-GLUCURONOSYLTRANSFERASE GLCAT14A"/>
    <property type="match status" value="1"/>
</dbReference>
<keyword evidence="4 6" id="KW-0472">Membrane</keyword>
<evidence type="ECO:0000256" key="3">
    <source>
        <dbReference type="ARBA" id="ARBA00022679"/>
    </source>
</evidence>
<proteinExistence type="evidence at transcript level"/>
<dbReference type="GO" id="GO:0015020">
    <property type="term" value="F:glucuronosyltransferase activity"/>
    <property type="evidence" value="ECO:0007669"/>
    <property type="project" value="InterPro"/>
</dbReference>
<keyword evidence="5" id="KW-0325">Glycoprotein</keyword>